<organism evidence="2 3">
    <name type="scientific">Mycena rosella</name>
    <name type="common">Pink bonnet</name>
    <name type="synonym">Agaricus rosellus</name>
    <dbReference type="NCBI Taxonomy" id="1033263"/>
    <lineage>
        <taxon>Eukaryota</taxon>
        <taxon>Fungi</taxon>
        <taxon>Dikarya</taxon>
        <taxon>Basidiomycota</taxon>
        <taxon>Agaricomycotina</taxon>
        <taxon>Agaricomycetes</taxon>
        <taxon>Agaricomycetidae</taxon>
        <taxon>Agaricales</taxon>
        <taxon>Marasmiineae</taxon>
        <taxon>Mycenaceae</taxon>
        <taxon>Mycena</taxon>
    </lineage>
</organism>
<protein>
    <submittedName>
        <fullName evidence="2">Uncharacterized protein</fullName>
    </submittedName>
</protein>
<dbReference type="EMBL" id="JARKIE010000009">
    <property type="protein sequence ID" value="KAJ7704850.1"/>
    <property type="molecule type" value="Genomic_DNA"/>
</dbReference>
<dbReference type="AlphaFoldDB" id="A0AAD7GTH0"/>
<sequence length="258" mass="28431">MNVHTFLRGGEAFKGLRIGITGKERSQEKAKPLLKWDRTKCSRREGAKEELCVSPVRRIRCKPSVSMFGIHDDTTSVRAGWPDPNVKGRWTHRSMTADEKEDLPPSSASHIAQDNLDPGEVWARVEACQKCIVESTAMAIQLQVSDEGYNWDLFMANAECCASGSVTGVDQANKPASSRHSSGIGRPASSDFESIRFGFKRLCRTRASRSTGLGRHSSTLTLLVYIRPPPTRYHPATNDVCSRLPPAAIDGPRCCNTT</sequence>
<evidence type="ECO:0000313" key="3">
    <source>
        <dbReference type="Proteomes" id="UP001221757"/>
    </source>
</evidence>
<name>A0AAD7GTH0_MYCRO</name>
<dbReference type="Proteomes" id="UP001221757">
    <property type="component" value="Unassembled WGS sequence"/>
</dbReference>
<proteinExistence type="predicted"/>
<keyword evidence="3" id="KW-1185">Reference proteome</keyword>
<comment type="caution">
    <text evidence="2">The sequence shown here is derived from an EMBL/GenBank/DDBJ whole genome shotgun (WGS) entry which is preliminary data.</text>
</comment>
<reference evidence="2" key="1">
    <citation type="submission" date="2023-03" db="EMBL/GenBank/DDBJ databases">
        <title>Massive genome expansion in bonnet fungi (Mycena s.s.) driven by repeated elements and novel gene families across ecological guilds.</title>
        <authorList>
            <consortium name="Lawrence Berkeley National Laboratory"/>
            <person name="Harder C.B."/>
            <person name="Miyauchi S."/>
            <person name="Viragh M."/>
            <person name="Kuo A."/>
            <person name="Thoen E."/>
            <person name="Andreopoulos B."/>
            <person name="Lu D."/>
            <person name="Skrede I."/>
            <person name="Drula E."/>
            <person name="Henrissat B."/>
            <person name="Morin E."/>
            <person name="Kohler A."/>
            <person name="Barry K."/>
            <person name="LaButti K."/>
            <person name="Morin E."/>
            <person name="Salamov A."/>
            <person name="Lipzen A."/>
            <person name="Mereny Z."/>
            <person name="Hegedus B."/>
            <person name="Baldrian P."/>
            <person name="Stursova M."/>
            <person name="Weitz H."/>
            <person name="Taylor A."/>
            <person name="Grigoriev I.V."/>
            <person name="Nagy L.G."/>
            <person name="Martin F."/>
            <person name="Kauserud H."/>
        </authorList>
    </citation>
    <scope>NUCLEOTIDE SEQUENCE</scope>
    <source>
        <strain evidence="2">CBHHK067</strain>
    </source>
</reference>
<evidence type="ECO:0000256" key="1">
    <source>
        <dbReference type="SAM" id="MobiDB-lite"/>
    </source>
</evidence>
<feature type="region of interest" description="Disordered" evidence="1">
    <location>
        <begin position="88"/>
        <end position="108"/>
    </location>
</feature>
<evidence type="ECO:0000313" key="2">
    <source>
        <dbReference type="EMBL" id="KAJ7704850.1"/>
    </source>
</evidence>
<accession>A0AAD7GTH0</accession>
<gene>
    <name evidence="2" type="ORF">B0H17DRAFT_1175418</name>
</gene>